<organism evidence="2 3">
    <name type="scientific">Tatumella morbirosei</name>
    <dbReference type="NCBI Taxonomy" id="642227"/>
    <lineage>
        <taxon>Bacteria</taxon>
        <taxon>Pseudomonadati</taxon>
        <taxon>Pseudomonadota</taxon>
        <taxon>Gammaproteobacteria</taxon>
        <taxon>Enterobacterales</taxon>
        <taxon>Erwiniaceae</taxon>
        <taxon>Tatumella</taxon>
    </lineage>
</organism>
<dbReference type="STRING" id="642227.HA49_18090"/>
<dbReference type="EMBL" id="JPKR02000003">
    <property type="protein sequence ID" value="KGD72602.1"/>
    <property type="molecule type" value="Genomic_DNA"/>
</dbReference>
<protein>
    <recommendedName>
        <fullName evidence="4">SH3b domain-containing protein</fullName>
    </recommendedName>
</protein>
<reference evidence="2" key="1">
    <citation type="submission" date="2014-12" db="EMBL/GenBank/DDBJ databases">
        <title>The draft genome of the Tatumella morbirosei type strain, LMG23360T isolated from pineapple rot.</title>
        <authorList>
            <person name="Smits T.H."/>
            <person name="Palmer M."/>
            <person name="Venter S.N."/>
            <person name="Duffy B."/>
            <person name="Steenkamp E.T."/>
            <person name="Chan W.Y."/>
            <person name="Coutinho T.A."/>
            <person name="Coetzee M.P."/>
            <person name="De Maayer P."/>
        </authorList>
    </citation>
    <scope>NUCLEOTIDE SEQUENCE [LARGE SCALE GENOMIC DNA]</scope>
    <source>
        <strain evidence="2">LMG 23360</strain>
    </source>
</reference>
<feature type="signal peptide" evidence="1">
    <location>
        <begin position="1"/>
        <end position="24"/>
    </location>
</feature>
<feature type="chain" id="PRO_5001918208" description="SH3b domain-containing protein" evidence="1">
    <location>
        <begin position="25"/>
        <end position="164"/>
    </location>
</feature>
<dbReference type="Proteomes" id="UP000029577">
    <property type="component" value="Unassembled WGS sequence"/>
</dbReference>
<sequence>MKKIKIIFAAIATLLVLITAGCKSPPPVDPNPIETTTVNGVALVHRHSVQAPWQFTPVNAEYRALYNASVISKPDFSGNRVKYLTAGQSLKVLGLVENQWLAIAGDDNKQLIGYIQFRAAVPADRYEDTIKVPEPKRRVQQKQCVGVGTGQACRNSKSGTWVIR</sequence>
<evidence type="ECO:0008006" key="4">
    <source>
        <dbReference type="Google" id="ProtNLM"/>
    </source>
</evidence>
<accession>A0A095T7G9</accession>
<comment type="caution">
    <text evidence="2">The sequence shown here is derived from an EMBL/GenBank/DDBJ whole genome shotgun (WGS) entry which is preliminary data.</text>
</comment>
<evidence type="ECO:0000256" key="1">
    <source>
        <dbReference type="SAM" id="SignalP"/>
    </source>
</evidence>
<keyword evidence="1" id="KW-0732">Signal</keyword>
<dbReference type="OrthoDB" id="6546251at2"/>
<name>A0A095T7G9_9GAMM</name>
<gene>
    <name evidence="2" type="ORF">HA49_18090</name>
</gene>
<dbReference type="AlphaFoldDB" id="A0A095T7G9"/>
<evidence type="ECO:0000313" key="2">
    <source>
        <dbReference type="EMBL" id="KGD72602.1"/>
    </source>
</evidence>
<proteinExistence type="predicted"/>
<dbReference type="PROSITE" id="PS51257">
    <property type="entry name" value="PROKAR_LIPOPROTEIN"/>
    <property type="match status" value="1"/>
</dbReference>
<keyword evidence="3" id="KW-1185">Reference proteome</keyword>
<evidence type="ECO:0000313" key="3">
    <source>
        <dbReference type="Proteomes" id="UP000029577"/>
    </source>
</evidence>
<dbReference type="RefSeq" id="WP_038022394.1">
    <property type="nucleotide sequence ID" value="NZ_JPKR02000003.1"/>
</dbReference>
<dbReference type="eggNOG" id="ENOG503011I">
    <property type="taxonomic scope" value="Bacteria"/>
</dbReference>